<dbReference type="HOGENOM" id="CLU_000445_70_43_9"/>
<dbReference type="AlphaFoldDB" id="G9XF90"/>
<sequence>MYMHFFGVLFFICSSVYFFLALRKYNSEKTHIFVKTYVLIMILFSIIAFFYGVYYFANDIHMILFIHIMEMCIYLWIFVFIFHCMFNILRNINSKFMFALYIIPVIFTVFVLSNTSYFTNNSLFGKNLITVVFLLYISFFAGGTSAFIIYKSRKVNDNKYKTNLYLFVAVYAIFTIVFLYIYVYSPNTVVYSSRFGNMGVFTFIIPMAFMYRLVNNLDFANGLPEDIILNIINSMNESVILTDKNDNIVYFNKKSEEVIGKDRKNIRDIFVTPSDFNDIEENLSAEIYINTKDDAISSIMVFSNVCDKFGDIRGRIFIFQIIRQLVDARHKLEKVKKSLESKIAKRTRELQEYNEKLQNEINDRVSIEYQIRDIFCYDTLTALYNRAYFIQELENTLFEDADEFHALMFIDLDSFKSVNDSLGHSYGDDVLIAISDRLRHLYKYKSVIISRFGGDEFVILFKNVPSETYVATNAQTILDTVKEPVYFDEARIHVSASIGIAMYPKDGTTKDELTKSADAAMYKAKEEGKNQYKFFQEKYRLDIEKEYDLTHNLLNALSKQELLLYYQPQICIQNTVASVIGFESLIRWKKDGKLIPPGVFIPVAEKTNIISDMGRWIIFEACNQGKKWSDKYGKNFKIAINLSANQLMNPVLYDEISTALLQTGVDPSCMEFEITETSIVKDIKNSITVLSMLKELGIRIAVDDFGTKYSTFNYLKNLPVDKIKIDISFVRGIGKNKIDEGIILSLISLTKGLGIEIIAEGVETEEELTFLVENGCNNIQGFYFFAPMGVNDLEEREILNFKKEGILKE</sequence>
<accession>G9XF90</accession>
<feature type="transmembrane region" description="Helical" evidence="2">
    <location>
        <begin position="98"/>
        <end position="117"/>
    </location>
</feature>
<feature type="domain" description="GGDEF" evidence="5">
    <location>
        <begin position="403"/>
        <end position="537"/>
    </location>
</feature>
<dbReference type="PANTHER" id="PTHR44757">
    <property type="entry name" value="DIGUANYLATE CYCLASE DGCP"/>
    <property type="match status" value="1"/>
</dbReference>
<dbReference type="Gene3D" id="3.30.70.270">
    <property type="match status" value="1"/>
</dbReference>
<evidence type="ECO:0000259" key="5">
    <source>
        <dbReference type="PROSITE" id="PS50887"/>
    </source>
</evidence>
<proteinExistence type="predicted"/>
<feature type="transmembrane region" description="Helical" evidence="2">
    <location>
        <begin position="129"/>
        <end position="150"/>
    </location>
</feature>
<organism evidence="6 7">
    <name type="scientific">Peptoanaerobacter stomatis</name>
    <dbReference type="NCBI Taxonomy" id="796937"/>
    <lineage>
        <taxon>Bacteria</taxon>
        <taxon>Bacillati</taxon>
        <taxon>Bacillota</taxon>
        <taxon>Clostridia</taxon>
        <taxon>Peptostreptococcales</taxon>
        <taxon>Filifactoraceae</taxon>
        <taxon>Peptoanaerobacter</taxon>
    </lineage>
</organism>
<dbReference type="PROSITE" id="PS50883">
    <property type="entry name" value="EAL"/>
    <property type="match status" value="1"/>
</dbReference>
<reference evidence="6 7" key="1">
    <citation type="submission" date="2011-08" db="EMBL/GenBank/DDBJ databases">
        <title>The Genome Sequence of Eubacteriaceae bacterium CM5.</title>
        <authorList>
            <consortium name="The Broad Institute Genome Sequencing Platform"/>
            <person name="Earl A."/>
            <person name="Ward D."/>
            <person name="Feldgarden M."/>
            <person name="Gevers D."/>
            <person name="Sizova M."/>
            <person name="Hazen A."/>
            <person name="Epstein S."/>
            <person name="Young S.K."/>
            <person name="Zeng Q."/>
            <person name="Gargeya S."/>
            <person name="Fitzgerald M."/>
            <person name="Haas B."/>
            <person name="Abouelleil A."/>
            <person name="Alvarado L."/>
            <person name="Arachchi H.M."/>
            <person name="Berlin A."/>
            <person name="Brown A."/>
            <person name="Chapman S.B."/>
            <person name="Chen Z."/>
            <person name="Dunbar C."/>
            <person name="Freedman E."/>
            <person name="Gearin G."/>
            <person name="Gellesch M."/>
            <person name="Goldberg J."/>
            <person name="Griggs A."/>
            <person name="Gujja S."/>
            <person name="Heiman D."/>
            <person name="Howarth C."/>
            <person name="Larson L."/>
            <person name="Lui A."/>
            <person name="MacDonald P.J.P."/>
            <person name="Montmayeur A."/>
            <person name="Murphy C."/>
            <person name="Neiman D."/>
            <person name="Pearson M."/>
            <person name="Priest M."/>
            <person name="Roberts A."/>
            <person name="Saif S."/>
            <person name="Shea T."/>
            <person name="Shenoy N."/>
            <person name="Sisk P."/>
            <person name="Stolte C."/>
            <person name="Sykes S."/>
            <person name="Wortman J."/>
            <person name="Nusbaum C."/>
            <person name="Birren B."/>
        </authorList>
    </citation>
    <scope>NUCLEOTIDE SEQUENCE [LARGE SCALE GENOMIC DNA]</scope>
    <source>
        <strain evidence="6 7">CM5</strain>
    </source>
</reference>
<dbReference type="Gene3D" id="3.20.20.450">
    <property type="entry name" value="EAL domain"/>
    <property type="match status" value="1"/>
</dbReference>
<dbReference type="SMART" id="SM00052">
    <property type="entry name" value="EAL"/>
    <property type="match status" value="1"/>
</dbReference>
<evidence type="ECO:0000259" key="3">
    <source>
        <dbReference type="PROSITE" id="PS50112"/>
    </source>
</evidence>
<dbReference type="CDD" id="cd01949">
    <property type="entry name" value="GGDEF"/>
    <property type="match status" value="1"/>
</dbReference>
<keyword evidence="2" id="KW-0472">Membrane</keyword>
<dbReference type="InterPro" id="IPR029787">
    <property type="entry name" value="Nucleotide_cyclase"/>
</dbReference>
<dbReference type="SUPFAM" id="SSF55073">
    <property type="entry name" value="Nucleotide cyclase"/>
    <property type="match status" value="1"/>
</dbReference>
<evidence type="ECO:0000259" key="4">
    <source>
        <dbReference type="PROSITE" id="PS50883"/>
    </source>
</evidence>
<dbReference type="Pfam" id="PF00563">
    <property type="entry name" value="EAL"/>
    <property type="match status" value="1"/>
</dbReference>
<dbReference type="InterPro" id="IPR001633">
    <property type="entry name" value="EAL_dom"/>
</dbReference>
<feature type="domain" description="PAS" evidence="3">
    <location>
        <begin position="224"/>
        <end position="266"/>
    </location>
</feature>
<dbReference type="InterPro" id="IPR035919">
    <property type="entry name" value="EAL_sf"/>
</dbReference>
<name>G9XF90_9FIRM</name>
<dbReference type="InterPro" id="IPR000160">
    <property type="entry name" value="GGDEF_dom"/>
</dbReference>
<feature type="transmembrane region" description="Helical" evidence="2">
    <location>
        <begin position="63"/>
        <end position="86"/>
    </location>
</feature>
<feature type="transmembrane region" description="Helical" evidence="2">
    <location>
        <begin position="37"/>
        <end position="57"/>
    </location>
</feature>
<dbReference type="InterPro" id="IPR000014">
    <property type="entry name" value="PAS"/>
</dbReference>
<dbReference type="InterPro" id="IPR052155">
    <property type="entry name" value="Biofilm_reg_signaling"/>
</dbReference>
<protein>
    <recommendedName>
        <fullName evidence="8">Diguanylate cyclase (GGDEF) domain protein</fullName>
    </recommendedName>
</protein>
<feature type="domain" description="EAL" evidence="4">
    <location>
        <begin position="546"/>
        <end position="801"/>
    </location>
</feature>
<gene>
    <name evidence="6" type="ORF">HMPREF9628_00592</name>
</gene>
<dbReference type="InterPro" id="IPR043128">
    <property type="entry name" value="Rev_trsase/Diguanyl_cyclase"/>
</dbReference>
<dbReference type="Gene3D" id="3.30.450.20">
    <property type="entry name" value="PAS domain"/>
    <property type="match status" value="1"/>
</dbReference>
<evidence type="ECO:0008006" key="8">
    <source>
        <dbReference type="Google" id="ProtNLM"/>
    </source>
</evidence>
<dbReference type="SUPFAM" id="SSF141868">
    <property type="entry name" value="EAL domain-like"/>
    <property type="match status" value="1"/>
</dbReference>
<evidence type="ECO:0000256" key="2">
    <source>
        <dbReference type="SAM" id="Phobius"/>
    </source>
</evidence>
<dbReference type="Pfam" id="PF00990">
    <property type="entry name" value="GGDEF"/>
    <property type="match status" value="1"/>
</dbReference>
<dbReference type="SMART" id="SM00267">
    <property type="entry name" value="GGDEF"/>
    <property type="match status" value="1"/>
</dbReference>
<dbReference type="PROSITE" id="PS50887">
    <property type="entry name" value="GGDEF"/>
    <property type="match status" value="1"/>
</dbReference>
<keyword evidence="2" id="KW-1133">Transmembrane helix</keyword>
<dbReference type="PANTHER" id="PTHR44757:SF2">
    <property type="entry name" value="BIOFILM ARCHITECTURE MAINTENANCE PROTEIN MBAA"/>
    <property type="match status" value="1"/>
</dbReference>
<dbReference type="STRING" id="796937.HMPREF9630_01073"/>
<feature type="transmembrane region" description="Helical" evidence="2">
    <location>
        <begin position="162"/>
        <end position="183"/>
    </location>
</feature>
<dbReference type="CDD" id="cd01948">
    <property type="entry name" value="EAL"/>
    <property type="match status" value="1"/>
</dbReference>
<evidence type="ECO:0000256" key="1">
    <source>
        <dbReference type="SAM" id="Coils"/>
    </source>
</evidence>
<dbReference type="PROSITE" id="PS50112">
    <property type="entry name" value="PAS"/>
    <property type="match status" value="1"/>
</dbReference>
<feature type="coiled-coil region" evidence="1">
    <location>
        <begin position="322"/>
        <end position="370"/>
    </location>
</feature>
<dbReference type="Proteomes" id="UP000003379">
    <property type="component" value="Unassembled WGS sequence"/>
</dbReference>
<dbReference type="EMBL" id="AFZG01000063">
    <property type="protein sequence ID" value="EHL17482.1"/>
    <property type="molecule type" value="Genomic_DNA"/>
</dbReference>
<dbReference type="NCBIfam" id="TIGR00254">
    <property type="entry name" value="GGDEF"/>
    <property type="match status" value="1"/>
</dbReference>
<evidence type="ECO:0000313" key="7">
    <source>
        <dbReference type="Proteomes" id="UP000003379"/>
    </source>
</evidence>
<keyword evidence="1" id="KW-0175">Coiled coil</keyword>
<feature type="transmembrane region" description="Helical" evidence="2">
    <location>
        <begin position="6"/>
        <end position="25"/>
    </location>
</feature>
<evidence type="ECO:0000313" key="6">
    <source>
        <dbReference type="EMBL" id="EHL17482.1"/>
    </source>
</evidence>
<comment type="caution">
    <text evidence="6">The sequence shown here is derived from an EMBL/GenBank/DDBJ whole genome shotgun (WGS) entry which is preliminary data.</text>
</comment>
<keyword evidence="2" id="KW-0812">Transmembrane</keyword>